<reference evidence="1 2" key="2">
    <citation type="journal article" date="2016" name="Genome Announc.">
        <title>Complete Genome Sequence of Sphingopyxis macrogoltabida Strain 203N (NBRC 111659), a Polyethylene Glycol Degrader.</title>
        <authorList>
            <person name="Ohtsubo Y."/>
            <person name="Nonoyama S."/>
            <person name="Nagata Y."/>
            <person name="Numata M."/>
            <person name="Tsuchikane K."/>
            <person name="Hosoyama A."/>
            <person name="Yamazoe A."/>
            <person name="Tsuda M."/>
            <person name="Fujita N."/>
            <person name="Kawai F."/>
        </authorList>
    </citation>
    <scope>NUCLEOTIDE SEQUENCE [LARGE SCALE GENOMIC DNA]</scope>
    <source>
        <strain evidence="1 2">203N</strain>
    </source>
</reference>
<protein>
    <submittedName>
        <fullName evidence="1">Uncharacterized protein</fullName>
    </submittedName>
</protein>
<organism evidence="1 2">
    <name type="scientific">Sphingopyxis macrogoltabida</name>
    <name type="common">Sphingomonas macrogoltabidus</name>
    <dbReference type="NCBI Taxonomy" id="33050"/>
    <lineage>
        <taxon>Bacteria</taxon>
        <taxon>Pseudomonadati</taxon>
        <taxon>Pseudomonadota</taxon>
        <taxon>Alphaproteobacteria</taxon>
        <taxon>Sphingomonadales</taxon>
        <taxon>Sphingomonadaceae</taxon>
        <taxon>Sphingopyxis</taxon>
    </lineage>
</organism>
<evidence type="ECO:0000313" key="2">
    <source>
        <dbReference type="Proteomes" id="UP000076088"/>
    </source>
</evidence>
<accession>A0AAC9AXF7</accession>
<reference evidence="2" key="1">
    <citation type="submission" date="2015-11" db="EMBL/GenBank/DDBJ databases">
        <title>Complete genome sequence of a polyethylene-glycol degrader Sphingopyxis macrogoltabida 203N (NBRC 111659).</title>
        <authorList>
            <person name="Yoshiyuki O."/>
            <person name="Shouta N."/>
            <person name="Nagata Y."/>
            <person name="Numata M."/>
            <person name="Tsuchikane K."/>
            <person name="Hosoyama A."/>
            <person name="Yamazoe A."/>
            <person name="Tsuda M."/>
            <person name="Fujita N."/>
            <person name="Kawai F."/>
        </authorList>
    </citation>
    <scope>NUCLEOTIDE SEQUENCE [LARGE SCALE GENOMIC DNA]</scope>
    <source>
        <strain evidence="2">203N</strain>
    </source>
</reference>
<sequence length="90" mass="9551">MGTPSNAPEEIAASRAASPTVARAVVVSFDAIEAGSAAFKFDIISPKLILARLLHPILRREAGGKVAIQENSPNLVLSASAPLQFRTLWR</sequence>
<gene>
    <name evidence="1" type="ORF">ATM17_22245</name>
</gene>
<proteinExistence type="predicted"/>
<name>A0AAC9AXF7_SPHMC</name>
<dbReference type="AlphaFoldDB" id="A0AAC9AXF7"/>
<dbReference type="EMBL" id="CP013344">
    <property type="protein sequence ID" value="AMU91737.1"/>
    <property type="molecule type" value="Genomic_DNA"/>
</dbReference>
<dbReference type="Proteomes" id="UP000076088">
    <property type="component" value="Chromosome"/>
</dbReference>
<keyword evidence="2" id="KW-1185">Reference proteome</keyword>
<evidence type="ECO:0000313" key="1">
    <source>
        <dbReference type="EMBL" id="AMU91737.1"/>
    </source>
</evidence>
<dbReference type="KEGG" id="smaz:LH19_21685"/>